<dbReference type="InterPro" id="IPR027417">
    <property type="entry name" value="P-loop_NTPase"/>
</dbReference>
<accession>A0C610</accession>
<proteinExistence type="inferred from homology"/>
<dbReference type="STRING" id="5888.A0C610"/>
<evidence type="ECO:0000313" key="3">
    <source>
        <dbReference type="EMBL" id="CAK66227.1"/>
    </source>
</evidence>
<feature type="domain" description="Kinesin motor" evidence="2">
    <location>
        <begin position="1"/>
        <end position="75"/>
    </location>
</feature>
<evidence type="ECO:0000313" key="4">
    <source>
        <dbReference type="Proteomes" id="UP000000600"/>
    </source>
</evidence>
<name>A0C610_PARTE</name>
<keyword evidence="4" id="KW-1185">Reference proteome</keyword>
<comment type="similarity">
    <text evidence="1">Belongs to the TRAFAC class myosin-kinesin ATPase superfamily. Kinesin family.</text>
</comment>
<gene>
    <name evidence="3" type="ORF">GSPATT00035356001</name>
</gene>
<sequence>MYIFSFDYAYDQDNTQEEVQYNTASYAVLSALQNFNATIMAYRQTGTRHILRILTCNHIFFSLVFNAGEHDILDI</sequence>
<dbReference type="OrthoDB" id="3176171at2759"/>
<dbReference type="InterPro" id="IPR001752">
    <property type="entry name" value="Kinesin_motor_dom"/>
</dbReference>
<dbReference type="GO" id="GO:0008017">
    <property type="term" value="F:microtubule binding"/>
    <property type="evidence" value="ECO:0007669"/>
    <property type="project" value="InterPro"/>
</dbReference>
<organism evidence="3 4">
    <name type="scientific">Paramecium tetraurelia</name>
    <dbReference type="NCBI Taxonomy" id="5888"/>
    <lineage>
        <taxon>Eukaryota</taxon>
        <taxon>Sar</taxon>
        <taxon>Alveolata</taxon>
        <taxon>Ciliophora</taxon>
        <taxon>Intramacronucleata</taxon>
        <taxon>Oligohymenophorea</taxon>
        <taxon>Peniculida</taxon>
        <taxon>Parameciidae</taxon>
        <taxon>Paramecium</taxon>
    </lineage>
</organism>
<dbReference type="Gene3D" id="3.40.850.10">
    <property type="entry name" value="Kinesin motor domain"/>
    <property type="match status" value="1"/>
</dbReference>
<dbReference type="InParanoid" id="A0C610"/>
<dbReference type="GO" id="GO:0005524">
    <property type="term" value="F:ATP binding"/>
    <property type="evidence" value="ECO:0007669"/>
    <property type="project" value="InterPro"/>
</dbReference>
<evidence type="ECO:0000256" key="1">
    <source>
        <dbReference type="PROSITE-ProRule" id="PRU00283"/>
    </source>
</evidence>
<dbReference type="EMBL" id="CT868043">
    <property type="protein sequence ID" value="CAK66227.1"/>
    <property type="molecule type" value="Genomic_DNA"/>
</dbReference>
<dbReference type="GO" id="GO:0003777">
    <property type="term" value="F:microtubule motor activity"/>
    <property type="evidence" value="ECO:0007669"/>
    <property type="project" value="InterPro"/>
</dbReference>
<dbReference type="GeneID" id="5019409"/>
<evidence type="ECO:0000259" key="2">
    <source>
        <dbReference type="PROSITE" id="PS50067"/>
    </source>
</evidence>
<dbReference type="HOGENOM" id="CLU_2676375_0_0_1"/>
<dbReference type="GO" id="GO:0007018">
    <property type="term" value="P:microtubule-based movement"/>
    <property type="evidence" value="ECO:0007669"/>
    <property type="project" value="InterPro"/>
</dbReference>
<dbReference type="RefSeq" id="XP_001433624.1">
    <property type="nucleotide sequence ID" value="XM_001433587.1"/>
</dbReference>
<dbReference type="Pfam" id="PF00225">
    <property type="entry name" value="Kinesin"/>
    <property type="match status" value="1"/>
</dbReference>
<dbReference type="AlphaFoldDB" id="A0C610"/>
<protein>
    <recommendedName>
        <fullName evidence="2">Kinesin motor domain-containing protein</fullName>
    </recommendedName>
</protein>
<dbReference type="InterPro" id="IPR036961">
    <property type="entry name" value="Kinesin_motor_dom_sf"/>
</dbReference>
<dbReference type="SUPFAM" id="SSF52540">
    <property type="entry name" value="P-loop containing nucleoside triphosphate hydrolases"/>
    <property type="match status" value="1"/>
</dbReference>
<dbReference type="KEGG" id="ptm:GSPATT00035356001"/>
<dbReference type="Proteomes" id="UP000000600">
    <property type="component" value="Unassembled WGS sequence"/>
</dbReference>
<dbReference type="PROSITE" id="PS50067">
    <property type="entry name" value="KINESIN_MOTOR_2"/>
    <property type="match status" value="1"/>
</dbReference>
<reference evidence="3 4" key="1">
    <citation type="journal article" date="2006" name="Nature">
        <title>Global trends of whole-genome duplications revealed by the ciliate Paramecium tetraurelia.</title>
        <authorList>
            <consortium name="Genoscope"/>
            <person name="Aury J.-M."/>
            <person name="Jaillon O."/>
            <person name="Duret L."/>
            <person name="Noel B."/>
            <person name="Jubin C."/>
            <person name="Porcel B.M."/>
            <person name="Segurens B."/>
            <person name="Daubin V."/>
            <person name="Anthouard V."/>
            <person name="Aiach N."/>
            <person name="Arnaiz O."/>
            <person name="Billaut A."/>
            <person name="Beisson J."/>
            <person name="Blanc I."/>
            <person name="Bouhouche K."/>
            <person name="Camara F."/>
            <person name="Duharcourt S."/>
            <person name="Guigo R."/>
            <person name="Gogendeau D."/>
            <person name="Katinka M."/>
            <person name="Keller A.-M."/>
            <person name="Kissmehl R."/>
            <person name="Klotz C."/>
            <person name="Koll F."/>
            <person name="Le Moue A."/>
            <person name="Lepere C."/>
            <person name="Malinsky S."/>
            <person name="Nowacki M."/>
            <person name="Nowak J.K."/>
            <person name="Plattner H."/>
            <person name="Poulain J."/>
            <person name="Ruiz F."/>
            <person name="Serrano V."/>
            <person name="Zagulski M."/>
            <person name="Dessen P."/>
            <person name="Betermier M."/>
            <person name="Weissenbach J."/>
            <person name="Scarpelli C."/>
            <person name="Schachter V."/>
            <person name="Sperling L."/>
            <person name="Meyer E."/>
            <person name="Cohen J."/>
            <person name="Wincker P."/>
        </authorList>
    </citation>
    <scope>NUCLEOTIDE SEQUENCE [LARGE SCALE GENOMIC DNA]</scope>
    <source>
        <strain evidence="3 4">Stock d4-2</strain>
    </source>
</reference>
<comment type="caution">
    <text evidence="1">Lacks conserved residue(s) required for the propagation of feature annotation.</text>
</comment>